<evidence type="ECO:0000313" key="2">
    <source>
        <dbReference type="RefSeq" id="XP_049308117.1"/>
    </source>
</evidence>
<proteinExistence type="predicted"/>
<accession>A0ABM3JFW3</accession>
<organism evidence="1 2">
    <name type="scientific">Bactrocera dorsalis</name>
    <name type="common">Oriental fruit fly</name>
    <name type="synonym">Dacus dorsalis</name>
    <dbReference type="NCBI Taxonomy" id="27457"/>
    <lineage>
        <taxon>Eukaryota</taxon>
        <taxon>Metazoa</taxon>
        <taxon>Ecdysozoa</taxon>
        <taxon>Arthropoda</taxon>
        <taxon>Hexapoda</taxon>
        <taxon>Insecta</taxon>
        <taxon>Pterygota</taxon>
        <taxon>Neoptera</taxon>
        <taxon>Endopterygota</taxon>
        <taxon>Diptera</taxon>
        <taxon>Brachycera</taxon>
        <taxon>Muscomorpha</taxon>
        <taxon>Tephritoidea</taxon>
        <taxon>Tephritidae</taxon>
        <taxon>Bactrocera</taxon>
        <taxon>Bactrocera</taxon>
    </lineage>
</organism>
<sequence>MVEIFEDVSSPEVNNLNSSQPLICWYRLRTLKGAPRDFELRMRFKNLKLLLNATHCEDVYLQIAVGNAKMDVSNHRESGIFCREAEQPQTFISESNYVKSTLHHG</sequence>
<dbReference type="Proteomes" id="UP001652620">
    <property type="component" value="Chromosome 3"/>
</dbReference>
<name>A0ABM3JFW3_BACDO</name>
<protein>
    <submittedName>
        <fullName evidence="2">Uncharacterized protein LOC125777396</fullName>
    </submittedName>
</protein>
<dbReference type="GeneID" id="125777396"/>
<evidence type="ECO:0000313" key="1">
    <source>
        <dbReference type="Proteomes" id="UP001652620"/>
    </source>
</evidence>
<gene>
    <name evidence="2" type="primary">LOC125777396</name>
</gene>
<dbReference type="Gene3D" id="2.60.120.290">
    <property type="entry name" value="Spermadhesin, CUB domain"/>
    <property type="match status" value="1"/>
</dbReference>
<dbReference type="RefSeq" id="XP_049308117.1">
    <property type="nucleotide sequence ID" value="XM_049452160.1"/>
</dbReference>
<dbReference type="InterPro" id="IPR035914">
    <property type="entry name" value="Sperma_CUB_dom_sf"/>
</dbReference>
<reference evidence="2" key="1">
    <citation type="submission" date="2025-08" db="UniProtKB">
        <authorList>
            <consortium name="RefSeq"/>
        </authorList>
    </citation>
    <scope>IDENTIFICATION</scope>
    <source>
        <tissue evidence="2">Adult</tissue>
    </source>
</reference>
<keyword evidence="1" id="KW-1185">Reference proteome</keyword>